<dbReference type="GO" id="GO:0031080">
    <property type="term" value="C:nuclear pore outer ring"/>
    <property type="evidence" value="ECO:0007669"/>
    <property type="project" value="TreeGrafter"/>
</dbReference>
<dbReference type="InterPro" id="IPR037363">
    <property type="entry name" value="Sec13/Seh1_fam"/>
</dbReference>
<feature type="region of interest" description="Disordered" evidence="14">
    <location>
        <begin position="1"/>
        <end position="34"/>
    </location>
</feature>
<keyword evidence="5" id="KW-0677">Repeat</keyword>
<evidence type="ECO:0000256" key="6">
    <source>
        <dbReference type="ARBA" id="ARBA00022741"/>
    </source>
</evidence>
<dbReference type="InterPro" id="IPR036322">
    <property type="entry name" value="WD40_repeat_dom_sf"/>
</dbReference>
<dbReference type="Proteomes" id="UP001209570">
    <property type="component" value="Unassembled WGS sequence"/>
</dbReference>
<feature type="repeat" description="WD" evidence="13">
    <location>
        <begin position="687"/>
        <end position="719"/>
    </location>
</feature>
<dbReference type="Gene3D" id="3.40.50.300">
    <property type="entry name" value="P-loop containing nucleotide triphosphate hydrolases"/>
    <property type="match status" value="1"/>
</dbReference>
<dbReference type="GO" id="GO:1904263">
    <property type="term" value="P:positive regulation of TORC1 signaling"/>
    <property type="evidence" value="ECO:0007669"/>
    <property type="project" value="TreeGrafter"/>
</dbReference>
<dbReference type="SUPFAM" id="SSF90002">
    <property type="entry name" value="Hypothetical protein YjiA, C-terminal domain"/>
    <property type="match status" value="1"/>
</dbReference>
<dbReference type="GO" id="GO:0005198">
    <property type="term" value="F:structural molecule activity"/>
    <property type="evidence" value="ECO:0007669"/>
    <property type="project" value="InterPro"/>
</dbReference>
<keyword evidence="4 13" id="KW-0853">WD repeat</keyword>
<dbReference type="Gene3D" id="2.130.10.10">
    <property type="entry name" value="YVTN repeat-like/Quinoprotein amine dehydrogenase"/>
    <property type="match status" value="1"/>
</dbReference>
<dbReference type="PANTHER" id="PTHR11024:SF3">
    <property type="entry name" value="NUCLEOPORIN SEH1"/>
    <property type="match status" value="1"/>
</dbReference>
<feature type="repeat" description="WD" evidence="13">
    <location>
        <begin position="399"/>
        <end position="431"/>
    </location>
</feature>
<evidence type="ECO:0000256" key="4">
    <source>
        <dbReference type="ARBA" id="ARBA00022574"/>
    </source>
</evidence>
<reference evidence="16" key="1">
    <citation type="submission" date="2021-12" db="EMBL/GenBank/DDBJ databases">
        <title>Prjna785345.</title>
        <authorList>
            <person name="Rujirawat T."/>
            <person name="Krajaejun T."/>
        </authorList>
    </citation>
    <scope>NUCLEOTIDE SEQUENCE</scope>
    <source>
        <strain evidence="16">Pi057C3</strain>
    </source>
</reference>
<comment type="similarity">
    <text evidence="2">Belongs to the WD repeat SEC13 family.</text>
</comment>
<dbReference type="PROSITE" id="PS50294">
    <property type="entry name" value="WD_REPEATS_REGION"/>
    <property type="match status" value="2"/>
</dbReference>
<dbReference type="InterPro" id="IPR011629">
    <property type="entry name" value="CobW-like_C"/>
</dbReference>
<feature type="region of interest" description="Disordered" evidence="14">
    <location>
        <begin position="485"/>
        <end position="506"/>
    </location>
</feature>
<dbReference type="PANTHER" id="PTHR11024">
    <property type="entry name" value="NUCLEAR PORE COMPLEX PROTEIN SEC13 / SEH1 FAMILY MEMBER"/>
    <property type="match status" value="1"/>
</dbReference>
<evidence type="ECO:0000256" key="11">
    <source>
        <dbReference type="ARBA" id="ARBA00034320"/>
    </source>
</evidence>
<dbReference type="EMBL" id="JAKCXM010000183">
    <property type="protein sequence ID" value="KAJ0399436.1"/>
    <property type="molecule type" value="Genomic_DNA"/>
</dbReference>
<proteinExistence type="inferred from homology"/>
<comment type="caution">
    <text evidence="16">The sequence shown here is derived from an EMBL/GenBank/DDBJ whole genome shotgun (WGS) entry which is preliminary data.</text>
</comment>
<evidence type="ECO:0000313" key="16">
    <source>
        <dbReference type="EMBL" id="KAJ0399436.1"/>
    </source>
</evidence>
<dbReference type="SUPFAM" id="SSF50978">
    <property type="entry name" value="WD40 repeat-like"/>
    <property type="match status" value="1"/>
</dbReference>
<dbReference type="GO" id="GO:0035859">
    <property type="term" value="C:Seh1-associated complex"/>
    <property type="evidence" value="ECO:0007669"/>
    <property type="project" value="TreeGrafter"/>
</dbReference>
<dbReference type="PROSITE" id="PS50082">
    <property type="entry name" value="WD_REPEATS_2"/>
    <property type="match status" value="4"/>
</dbReference>
<keyword evidence="8" id="KW-0653">Protein transport</keyword>
<dbReference type="Pfam" id="PF02492">
    <property type="entry name" value="cobW"/>
    <property type="match status" value="1"/>
</dbReference>
<dbReference type="SMART" id="SM00833">
    <property type="entry name" value="CobW_C"/>
    <property type="match status" value="1"/>
</dbReference>
<dbReference type="SMART" id="SM00320">
    <property type="entry name" value="WD40"/>
    <property type="match status" value="5"/>
</dbReference>
<dbReference type="InterPro" id="IPR003495">
    <property type="entry name" value="CobW/HypB/UreG_nucleotide-bd"/>
</dbReference>
<evidence type="ECO:0000256" key="12">
    <source>
        <dbReference type="ARBA" id="ARBA00049117"/>
    </source>
</evidence>
<feature type="repeat" description="WD" evidence="13">
    <location>
        <begin position="443"/>
        <end position="477"/>
    </location>
</feature>
<dbReference type="Pfam" id="PF00400">
    <property type="entry name" value="WD40"/>
    <property type="match status" value="4"/>
</dbReference>
<evidence type="ECO:0000256" key="9">
    <source>
        <dbReference type="ARBA" id="ARBA00023186"/>
    </source>
</evidence>
<organism evidence="16 17">
    <name type="scientific">Pythium insidiosum</name>
    <name type="common">Pythiosis disease agent</name>
    <dbReference type="NCBI Taxonomy" id="114742"/>
    <lineage>
        <taxon>Eukaryota</taxon>
        <taxon>Sar</taxon>
        <taxon>Stramenopiles</taxon>
        <taxon>Oomycota</taxon>
        <taxon>Peronosporomycetes</taxon>
        <taxon>Pythiales</taxon>
        <taxon>Pythiaceae</taxon>
        <taxon>Pythium</taxon>
    </lineage>
</organism>
<evidence type="ECO:0000256" key="3">
    <source>
        <dbReference type="ARBA" id="ARBA00022448"/>
    </source>
</evidence>
<dbReference type="SUPFAM" id="SSF52540">
    <property type="entry name" value="P-loop containing nucleoside triphosphate hydrolases"/>
    <property type="match status" value="1"/>
</dbReference>
<dbReference type="InterPro" id="IPR020472">
    <property type="entry name" value="WD40_PAC1"/>
</dbReference>
<evidence type="ECO:0000256" key="5">
    <source>
        <dbReference type="ARBA" id="ARBA00022737"/>
    </source>
</evidence>
<dbReference type="InterPro" id="IPR027417">
    <property type="entry name" value="P-loop_NTPase"/>
</dbReference>
<dbReference type="InterPro" id="IPR015943">
    <property type="entry name" value="WD40/YVTN_repeat-like_dom_sf"/>
</dbReference>
<evidence type="ECO:0000256" key="2">
    <source>
        <dbReference type="ARBA" id="ARBA00010102"/>
    </source>
</evidence>
<comment type="subcellular location">
    <subcellularLocation>
        <location evidence="1">Nucleus envelope</location>
    </subcellularLocation>
</comment>
<keyword evidence="10" id="KW-0539">Nucleus</keyword>
<evidence type="ECO:0000313" key="17">
    <source>
        <dbReference type="Proteomes" id="UP001209570"/>
    </source>
</evidence>
<dbReference type="InterPro" id="IPR036627">
    <property type="entry name" value="CobW-likC_sf"/>
</dbReference>
<gene>
    <name evidence="16" type="ORF">P43SY_005375</name>
</gene>
<feature type="compositionally biased region" description="Low complexity" evidence="14">
    <location>
        <begin position="485"/>
        <end position="502"/>
    </location>
</feature>
<evidence type="ECO:0000256" key="14">
    <source>
        <dbReference type="SAM" id="MobiDB-lite"/>
    </source>
</evidence>
<accession>A0AAD5LHU5</accession>
<protein>
    <recommendedName>
        <fullName evidence="15">CobW C-terminal domain-containing protein</fullName>
    </recommendedName>
</protein>
<dbReference type="GO" id="GO:0016787">
    <property type="term" value="F:hydrolase activity"/>
    <property type="evidence" value="ECO:0007669"/>
    <property type="project" value="UniProtKB-KW"/>
</dbReference>
<evidence type="ECO:0000256" key="7">
    <source>
        <dbReference type="ARBA" id="ARBA00022801"/>
    </source>
</evidence>
<keyword evidence="6" id="KW-0547">Nucleotide-binding</keyword>
<dbReference type="GO" id="GO:0034198">
    <property type="term" value="P:cellular response to amino acid starvation"/>
    <property type="evidence" value="ECO:0007669"/>
    <property type="project" value="TreeGrafter"/>
</dbReference>
<dbReference type="GO" id="GO:0015031">
    <property type="term" value="P:protein transport"/>
    <property type="evidence" value="ECO:0007669"/>
    <property type="project" value="UniProtKB-KW"/>
</dbReference>
<keyword evidence="9" id="KW-0143">Chaperone</keyword>
<dbReference type="GO" id="GO:0000166">
    <property type="term" value="F:nucleotide binding"/>
    <property type="evidence" value="ECO:0007669"/>
    <property type="project" value="UniProtKB-KW"/>
</dbReference>
<evidence type="ECO:0000256" key="8">
    <source>
        <dbReference type="ARBA" id="ARBA00022927"/>
    </source>
</evidence>
<evidence type="ECO:0000256" key="10">
    <source>
        <dbReference type="ARBA" id="ARBA00023242"/>
    </source>
</evidence>
<dbReference type="PRINTS" id="PR00320">
    <property type="entry name" value="GPROTEINBRPT"/>
</dbReference>
<evidence type="ECO:0000259" key="15">
    <source>
        <dbReference type="SMART" id="SM00833"/>
    </source>
</evidence>
<dbReference type="AlphaFoldDB" id="A0AAD5LHU5"/>
<dbReference type="InterPro" id="IPR001680">
    <property type="entry name" value="WD40_rpt"/>
</dbReference>
<sequence>MENDDEIPQLLETSLHVQPPPSPSASASASASAPASASRPTASAALVPVTIISGFLGAGKTTLLNYILTANHGKRIAVIENEFGEEIGVENLIAKDGANGQVFEDFYELSNGCICCSVRDDLLNTLERLLERRDRFDYILIETTGMANPGKVASMFWVDAELEGRIFLDGIVTLVDAPRIASLLGHRDTQKEAASQLAYADRVLLNKQDLVPADDARRAVEQRVRQVNGVASMTWTHRAHIDLDHILNIQAFSTQRAREVEAVLRDSVLSLQTDADAALHTGGVQTTCIVVSGGWLDQDKLERWLGELLWDQQDERESPGKFFRVKGVLAIAGEPNKYVLQAVHELFEVYATEEPWTDPEKASITSITSRVVFIGLHLDRAALQAGLAACLQKIFRRFPSQHGDFIHDMSFDFYGTRLATCSSDRKIKIWEEIAGEWRLQCEWNAHQASVWKLAWAHPEFGQILASCSFDRTVSIWEDQGAVFNSGNNNNNNSNGSAANANAPSRESWRNQAQLVDSRESVHDVKFAPRHLGLRLVRPALAALGSVERDDETGFQQATASEDGFVRMYEAIDVMNLSHWPLQEEFLADKEGVTCISWNQSRFDAPMIAVGGNSEVVKVWGYNNSFRRWQVVAELQGHTDAIHDVAWAPNMGRSYHLVAAASKDRTVRIWKLKMTDTLQCDVEEVALKHHHDSEVWRVEWNITGTMLASSGDDGTVRLWKCDSEGNWDCVNTICGDLGVLSPSELKGI</sequence>
<feature type="domain" description="CobW C-terminal" evidence="15">
    <location>
        <begin position="285"/>
        <end position="391"/>
    </location>
</feature>
<evidence type="ECO:0000256" key="1">
    <source>
        <dbReference type="ARBA" id="ARBA00004259"/>
    </source>
</evidence>
<keyword evidence="17" id="KW-1185">Reference proteome</keyword>
<feature type="compositionally biased region" description="Low complexity" evidence="14">
    <location>
        <begin position="24"/>
        <end position="34"/>
    </location>
</feature>
<dbReference type="CDD" id="cd03112">
    <property type="entry name" value="CobW-like"/>
    <property type="match status" value="1"/>
</dbReference>
<evidence type="ECO:0000256" key="13">
    <source>
        <dbReference type="PROSITE-ProRule" id="PRU00221"/>
    </source>
</evidence>
<keyword evidence="7" id="KW-0378">Hydrolase</keyword>
<keyword evidence="3" id="KW-0813">Transport</keyword>
<dbReference type="Pfam" id="PF07683">
    <property type="entry name" value="CobW_C"/>
    <property type="match status" value="1"/>
</dbReference>
<name>A0AAD5LHU5_PYTIN</name>
<comment type="catalytic activity">
    <reaction evidence="12">
        <text>GTP + H2O = GDP + phosphate + H(+)</text>
        <dbReference type="Rhea" id="RHEA:19669"/>
        <dbReference type="ChEBI" id="CHEBI:15377"/>
        <dbReference type="ChEBI" id="CHEBI:15378"/>
        <dbReference type="ChEBI" id="CHEBI:37565"/>
        <dbReference type="ChEBI" id="CHEBI:43474"/>
        <dbReference type="ChEBI" id="CHEBI:58189"/>
    </reaction>
    <physiologicalReaction direction="left-to-right" evidence="12">
        <dbReference type="Rhea" id="RHEA:19670"/>
    </physiologicalReaction>
</comment>
<comment type="similarity">
    <text evidence="11">Belongs to the SIMIBI class G3E GTPase family. ZNG1 subfamily.</text>
</comment>
<dbReference type="Gene3D" id="3.30.1220.10">
    <property type="entry name" value="CobW-like, C-terminal domain"/>
    <property type="match status" value="1"/>
</dbReference>
<feature type="repeat" description="WD" evidence="13">
    <location>
        <begin position="634"/>
        <end position="679"/>
    </location>
</feature>